<dbReference type="Proteomes" id="UP000673691">
    <property type="component" value="Unassembled WGS sequence"/>
</dbReference>
<dbReference type="InterPro" id="IPR000326">
    <property type="entry name" value="PAP2/HPO"/>
</dbReference>
<protein>
    <recommendedName>
        <fullName evidence="7">Phosphatidic acid phosphatase type 2/haloperoxidase domain-containing protein</fullName>
    </recommendedName>
</protein>
<comment type="caution">
    <text evidence="8">The sequence shown here is derived from an EMBL/GenBank/DDBJ whole genome shotgun (WGS) entry which is preliminary data.</text>
</comment>
<comment type="subcellular location">
    <subcellularLocation>
        <location evidence="1">Membrane</location>
        <topology evidence="1">Multi-pass membrane protein</topology>
    </subcellularLocation>
</comment>
<dbReference type="EMBL" id="JAEFCI010013216">
    <property type="protein sequence ID" value="KAG5455536.1"/>
    <property type="molecule type" value="Genomic_DNA"/>
</dbReference>
<sequence length="179" mass="20020">NTLGRLRPDFLDRCFRTDFLDRAQPAPPVVQDPMYGLSSMNACIPKSDTYTFQDGMKSFPSGHASSIRVRAARSLTPLGCSAASFASMTFLSLFLAGKFHVFDKRGHTWKPFVVITPLIVAALVAISRICDYRHHWQDVVAGGLIGTFRRIVQVLRVMIFLTGEDAAHDFISRRRRVCA</sequence>
<dbReference type="GO" id="GO:0046839">
    <property type="term" value="P:phospholipid dephosphorylation"/>
    <property type="evidence" value="ECO:0007669"/>
    <property type="project" value="TreeGrafter"/>
</dbReference>
<keyword evidence="9" id="KW-1185">Reference proteome</keyword>
<gene>
    <name evidence="8" type="ORF">BJ554DRAFT_5018</name>
</gene>
<evidence type="ECO:0000256" key="6">
    <source>
        <dbReference type="SAM" id="Phobius"/>
    </source>
</evidence>
<name>A0A8H7ZM00_9FUNG</name>
<feature type="non-terminal residue" evidence="8">
    <location>
        <position position="1"/>
    </location>
</feature>
<evidence type="ECO:0000256" key="1">
    <source>
        <dbReference type="ARBA" id="ARBA00004141"/>
    </source>
</evidence>
<keyword evidence="3 6" id="KW-0812">Transmembrane</keyword>
<dbReference type="GO" id="GO:0016020">
    <property type="term" value="C:membrane"/>
    <property type="evidence" value="ECO:0007669"/>
    <property type="project" value="UniProtKB-SubCell"/>
</dbReference>
<dbReference type="AlphaFoldDB" id="A0A8H7ZM00"/>
<organism evidence="8 9">
    <name type="scientific">Olpidium bornovanus</name>
    <dbReference type="NCBI Taxonomy" id="278681"/>
    <lineage>
        <taxon>Eukaryota</taxon>
        <taxon>Fungi</taxon>
        <taxon>Fungi incertae sedis</taxon>
        <taxon>Olpidiomycota</taxon>
        <taxon>Olpidiomycotina</taxon>
        <taxon>Olpidiomycetes</taxon>
        <taxon>Olpidiales</taxon>
        <taxon>Olpidiaceae</taxon>
        <taxon>Olpidium</taxon>
    </lineage>
</organism>
<evidence type="ECO:0000256" key="3">
    <source>
        <dbReference type="ARBA" id="ARBA00022692"/>
    </source>
</evidence>
<reference evidence="8 9" key="1">
    <citation type="journal article" name="Sci. Rep.">
        <title>Genome-scale phylogenetic analyses confirm Olpidium as the closest living zoosporic fungus to the non-flagellated, terrestrial fungi.</title>
        <authorList>
            <person name="Chang Y."/>
            <person name="Rochon D."/>
            <person name="Sekimoto S."/>
            <person name="Wang Y."/>
            <person name="Chovatia M."/>
            <person name="Sandor L."/>
            <person name="Salamov A."/>
            <person name="Grigoriev I.V."/>
            <person name="Stajich J.E."/>
            <person name="Spatafora J.W."/>
        </authorList>
    </citation>
    <scope>NUCLEOTIDE SEQUENCE [LARGE SCALE GENOMIC DNA]</scope>
    <source>
        <strain evidence="8">S191</strain>
    </source>
</reference>
<evidence type="ECO:0000313" key="9">
    <source>
        <dbReference type="Proteomes" id="UP000673691"/>
    </source>
</evidence>
<evidence type="ECO:0000256" key="4">
    <source>
        <dbReference type="ARBA" id="ARBA00022989"/>
    </source>
</evidence>
<dbReference type="OrthoDB" id="10030083at2759"/>
<dbReference type="InterPro" id="IPR036938">
    <property type="entry name" value="PAP2/HPO_sf"/>
</dbReference>
<evidence type="ECO:0000256" key="2">
    <source>
        <dbReference type="ARBA" id="ARBA00008816"/>
    </source>
</evidence>
<keyword evidence="5 6" id="KW-0472">Membrane</keyword>
<dbReference type="Pfam" id="PF01569">
    <property type="entry name" value="PAP2"/>
    <property type="match status" value="1"/>
</dbReference>
<dbReference type="SUPFAM" id="SSF48317">
    <property type="entry name" value="Acid phosphatase/Vanadium-dependent haloperoxidase"/>
    <property type="match status" value="1"/>
</dbReference>
<dbReference type="GO" id="GO:0006644">
    <property type="term" value="P:phospholipid metabolic process"/>
    <property type="evidence" value="ECO:0007669"/>
    <property type="project" value="InterPro"/>
</dbReference>
<feature type="transmembrane region" description="Helical" evidence="6">
    <location>
        <begin position="75"/>
        <end position="96"/>
    </location>
</feature>
<feature type="transmembrane region" description="Helical" evidence="6">
    <location>
        <begin position="108"/>
        <end position="126"/>
    </location>
</feature>
<dbReference type="GO" id="GO:0008195">
    <property type="term" value="F:phosphatidate phosphatase activity"/>
    <property type="evidence" value="ECO:0007669"/>
    <property type="project" value="TreeGrafter"/>
</dbReference>
<keyword evidence="4 6" id="KW-1133">Transmembrane helix</keyword>
<evidence type="ECO:0000259" key="7">
    <source>
        <dbReference type="Pfam" id="PF01569"/>
    </source>
</evidence>
<dbReference type="InterPro" id="IPR043216">
    <property type="entry name" value="PAP-like"/>
</dbReference>
<dbReference type="PANTHER" id="PTHR10165:SF35">
    <property type="entry name" value="RE23632P"/>
    <property type="match status" value="1"/>
</dbReference>
<accession>A0A8H7ZM00</accession>
<comment type="similarity">
    <text evidence="2">Belongs to the PA-phosphatase related phosphoesterase family.</text>
</comment>
<evidence type="ECO:0000313" key="8">
    <source>
        <dbReference type="EMBL" id="KAG5455536.1"/>
    </source>
</evidence>
<feature type="domain" description="Phosphatidic acid phosphatase type 2/haloperoxidase" evidence="7">
    <location>
        <begin position="2"/>
        <end position="148"/>
    </location>
</feature>
<dbReference type="PANTHER" id="PTHR10165">
    <property type="entry name" value="LIPID PHOSPHATE PHOSPHATASE"/>
    <property type="match status" value="1"/>
</dbReference>
<proteinExistence type="inferred from homology"/>
<evidence type="ECO:0000256" key="5">
    <source>
        <dbReference type="ARBA" id="ARBA00023136"/>
    </source>
</evidence>
<dbReference type="Gene3D" id="1.20.144.10">
    <property type="entry name" value="Phosphatidic acid phosphatase type 2/haloperoxidase"/>
    <property type="match status" value="1"/>
</dbReference>